<dbReference type="EC" id="4.1.2.13" evidence="6"/>
<dbReference type="InterPro" id="IPR013785">
    <property type="entry name" value="Aldolase_TIM"/>
</dbReference>
<gene>
    <name evidence="7" type="ORF">EZ444_11820</name>
</gene>
<dbReference type="FunFam" id="3.20.20.70:FF:000140">
    <property type="entry name" value="Fructose-bisphosphate aldolase"/>
    <property type="match status" value="1"/>
</dbReference>
<proteinExistence type="inferred from homology"/>
<protein>
    <recommendedName>
        <fullName evidence="6">Fructose-bisphosphate aldolase</fullName>
        <ecNumber evidence="6">4.1.2.13</ecNumber>
    </recommendedName>
</protein>
<name>A0A4R0N8Y9_9SPHI</name>
<keyword evidence="4 6" id="KW-0324">Glycolysis</keyword>
<dbReference type="Proteomes" id="UP000291117">
    <property type="component" value="Unassembled WGS sequence"/>
</dbReference>
<dbReference type="AlphaFoldDB" id="A0A4R0N8Y9"/>
<evidence type="ECO:0000256" key="6">
    <source>
        <dbReference type="RuleBase" id="RU003994"/>
    </source>
</evidence>
<dbReference type="UniPathway" id="UPA00109">
    <property type="reaction ID" value="UER00183"/>
</dbReference>
<evidence type="ECO:0000256" key="4">
    <source>
        <dbReference type="ARBA" id="ARBA00023152"/>
    </source>
</evidence>
<dbReference type="PROSITE" id="PS00158">
    <property type="entry name" value="ALDOLASE_CLASS_I"/>
    <property type="match status" value="1"/>
</dbReference>
<organism evidence="7 8">
    <name type="scientific">Pedobacter hiemivivus</name>
    <dbReference type="NCBI Taxonomy" id="2530454"/>
    <lineage>
        <taxon>Bacteria</taxon>
        <taxon>Pseudomonadati</taxon>
        <taxon>Bacteroidota</taxon>
        <taxon>Sphingobacteriia</taxon>
        <taxon>Sphingobacteriales</taxon>
        <taxon>Sphingobacteriaceae</taxon>
        <taxon>Pedobacter</taxon>
    </lineage>
</organism>
<dbReference type="InterPro" id="IPR000741">
    <property type="entry name" value="FBA_I"/>
</dbReference>
<evidence type="ECO:0000313" key="7">
    <source>
        <dbReference type="EMBL" id="TCC96649.1"/>
    </source>
</evidence>
<keyword evidence="8" id="KW-1185">Reference proteome</keyword>
<dbReference type="EMBL" id="SJSM01000005">
    <property type="protein sequence ID" value="TCC96649.1"/>
    <property type="molecule type" value="Genomic_DNA"/>
</dbReference>
<evidence type="ECO:0000256" key="3">
    <source>
        <dbReference type="ARBA" id="ARBA00010387"/>
    </source>
</evidence>
<dbReference type="OrthoDB" id="9813469at2"/>
<dbReference type="RefSeq" id="WP_131609022.1">
    <property type="nucleotide sequence ID" value="NZ_SJSM01000005.1"/>
</dbReference>
<dbReference type="InterPro" id="IPR029768">
    <property type="entry name" value="Aldolase_I_AS"/>
</dbReference>
<dbReference type="Gene3D" id="3.20.20.70">
    <property type="entry name" value="Aldolase class I"/>
    <property type="match status" value="1"/>
</dbReference>
<comment type="caution">
    <text evidence="7">The sequence shown here is derived from an EMBL/GenBank/DDBJ whole genome shotgun (WGS) entry which is preliminary data.</text>
</comment>
<dbReference type="PANTHER" id="PTHR11627">
    <property type="entry name" value="FRUCTOSE-BISPHOSPHATE ALDOLASE"/>
    <property type="match status" value="1"/>
</dbReference>
<dbReference type="NCBIfam" id="NF033379">
    <property type="entry name" value="FrucBisAld_I"/>
    <property type="match status" value="1"/>
</dbReference>
<evidence type="ECO:0000313" key="8">
    <source>
        <dbReference type="Proteomes" id="UP000291117"/>
    </source>
</evidence>
<evidence type="ECO:0000256" key="1">
    <source>
        <dbReference type="ARBA" id="ARBA00000441"/>
    </source>
</evidence>
<comment type="catalytic activity">
    <reaction evidence="1 6">
        <text>beta-D-fructose 1,6-bisphosphate = D-glyceraldehyde 3-phosphate + dihydroxyacetone phosphate</text>
        <dbReference type="Rhea" id="RHEA:14729"/>
        <dbReference type="ChEBI" id="CHEBI:32966"/>
        <dbReference type="ChEBI" id="CHEBI:57642"/>
        <dbReference type="ChEBI" id="CHEBI:59776"/>
        <dbReference type="EC" id="4.1.2.13"/>
    </reaction>
</comment>
<evidence type="ECO:0000256" key="5">
    <source>
        <dbReference type="ARBA" id="ARBA00023239"/>
    </source>
</evidence>
<dbReference type="Pfam" id="PF00274">
    <property type="entry name" value="Glycolytic"/>
    <property type="match status" value="1"/>
</dbReference>
<keyword evidence="5 6" id="KW-0456">Lyase</keyword>
<sequence length="342" mass="38021">MYALELKNIAQRLMADDKGLLAMDESLGTCNKRFKALGIPETEEFRRKYRELIVTTPHLEECISGAILFEETLYQKTESGISFLEILEHKGIIAGIKVDQGTVDLPAFPGEKVTEGLDGMRERLSAYYKLGLRFAKFRAVITIGEGIPTRTCIKANAFTLARYAALRQEAGIVPVVEPEVLMDGDHSLRQCGAVTRDVLHTVFNELYEQRVALEGMILKPNMVLPGLSCPDQSDTEEIASETISSFLKVVPAAVGGIAFLSGGQAYQLASERLNMMQLRFGSLMPWSLTFSFSRAIQQPALEIWKGEDKNKDAAQKMLYHRAACNSAARRAEYNAEMESHES</sequence>
<comment type="similarity">
    <text evidence="3 6">Belongs to the class I fructose-bisphosphate aldolase family.</text>
</comment>
<dbReference type="GO" id="GO:0006096">
    <property type="term" value="P:glycolytic process"/>
    <property type="evidence" value="ECO:0007669"/>
    <property type="project" value="UniProtKB-UniPathway"/>
</dbReference>
<dbReference type="SUPFAM" id="SSF51569">
    <property type="entry name" value="Aldolase"/>
    <property type="match status" value="1"/>
</dbReference>
<evidence type="ECO:0000256" key="2">
    <source>
        <dbReference type="ARBA" id="ARBA00004714"/>
    </source>
</evidence>
<accession>A0A4R0N8Y9</accession>
<comment type="pathway">
    <text evidence="2">Carbohydrate degradation; glycolysis; D-glyceraldehyde 3-phosphate and glycerone phosphate from D-glucose: step 4/4.</text>
</comment>
<dbReference type="GO" id="GO:0004332">
    <property type="term" value="F:fructose-bisphosphate aldolase activity"/>
    <property type="evidence" value="ECO:0007669"/>
    <property type="project" value="UniProtKB-EC"/>
</dbReference>
<reference evidence="7 8" key="1">
    <citation type="submission" date="2019-02" db="EMBL/GenBank/DDBJ databases">
        <title>Pedobacter sp. RP-3-8 sp. nov., isolated from Arctic soil.</title>
        <authorList>
            <person name="Dahal R.H."/>
        </authorList>
    </citation>
    <scope>NUCLEOTIDE SEQUENCE [LARGE SCALE GENOMIC DNA]</scope>
    <source>
        <strain evidence="7 8">RP-3-8</strain>
    </source>
</reference>